<dbReference type="SUPFAM" id="SSF50249">
    <property type="entry name" value="Nucleic acid-binding proteins"/>
    <property type="match status" value="1"/>
</dbReference>
<dbReference type="PROSITE" id="PS50935">
    <property type="entry name" value="SSB"/>
    <property type="match status" value="1"/>
</dbReference>
<reference evidence="5 6" key="1">
    <citation type="submission" date="2018-11" db="EMBL/GenBank/DDBJ databases">
        <title>Draft genome sequence of Ferruginibacter sp. BO-59.</title>
        <authorList>
            <person name="Im W.T."/>
        </authorList>
    </citation>
    <scope>NUCLEOTIDE SEQUENCE [LARGE SCALE GENOMIC DNA]</scope>
    <source>
        <strain evidence="5 6">BO-59</strain>
    </source>
</reference>
<accession>A0A3M9NPS5</accession>
<evidence type="ECO:0000313" key="5">
    <source>
        <dbReference type="EMBL" id="RNI39802.1"/>
    </source>
</evidence>
<evidence type="ECO:0000313" key="6">
    <source>
        <dbReference type="Proteomes" id="UP000267223"/>
    </source>
</evidence>
<feature type="region of interest" description="Disordered" evidence="4">
    <location>
        <begin position="107"/>
        <end position="146"/>
    </location>
</feature>
<name>A0A3M9NPS5_9BACT</name>
<dbReference type="RefSeq" id="WP_123118693.1">
    <property type="nucleotide sequence ID" value="NZ_RJJR01000001.1"/>
</dbReference>
<sequence>MIKLQIIGHLGSDCTTNEVNGRTVINFPVAHSEKYKDSQGNQVEKTTWVKCAYWTERPAIAQYLKKGQLVYAEGNPEAEGYLNKENQNAASLKMNVFRIQLLGSKNESGGASNSMGNPSGNYQTSSPSKTSPAIEEMDEPADDLPF</sequence>
<evidence type="ECO:0000256" key="1">
    <source>
        <dbReference type="ARBA" id="ARBA00023125"/>
    </source>
</evidence>
<dbReference type="PIRSF" id="PIRSF002070">
    <property type="entry name" value="SSB"/>
    <property type="match status" value="1"/>
</dbReference>
<evidence type="ECO:0000256" key="2">
    <source>
        <dbReference type="PIRNR" id="PIRNR002070"/>
    </source>
</evidence>
<dbReference type="Proteomes" id="UP000267223">
    <property type="component" value="Unassembled WGS sequence"/>
</dbReference>
<protein>
    <recommendedName>
        <fullName evidence="2 3">Single-stranded DNA-binding protein</fullName>
    </recommendedName>
</protein>
<keyword evidence="6" id="KW-1185">Reference proteome</keyword>
<dbReference type="EMBL" id="RJJR01000001">
    <property type="protein sequence ID" value="RNI39802.1"/>
    <property type="molecule type" value="Genomic_DNA"/>
</dbReference>
<dbReference type="GO" id="GO:0003697">
    <property type="term" value="F:single-stranded DNA binding"/>
    <property type="evidence" value="ECO:0007669"/>
    <property type="project" value="InterPro"/>
</dbReference>
<evidence type="ECO:0000256" key="4">
    <source>
        <dbReference type="SAM" id="MobiDB-lite"/>
    </source>
</evidence>
<dbReference type="OrthoDB" id="957856at2"/>
<dbReference type="InterPro" id="IPR012340">
    <property type="entry name" value="NA-bd_OB-fold"/>
</dbReference>
<feature type="compositionally biased region" description="Acidic residues" evidence="4">
    <location>
        <begin position="135"/>
        <end position="146"/>
    </location>
</feature>
<feature type="compositionally biased region" description="Polar residues" evidence="4">
    <location>
        <begin position="107"/>
        <end position="131"/>
    </location>
</feature>
<organism evidence="5 6">
    <name type="scientific">Hanamia caeni</name>
    <dbReference type="NCBI Taxonomy" id="2294116"/>
    <lineage>
        <taxon>Bacteria</taxon>
        <taxon>Pseudomonadati</taxon>
        <taxon>Bacteroidota</taxon>
        <taxon>Chitinophagia</taxon>
        <taxon>Chitinophagales</taxon>
        <taxon>Chitinophagaceae</taxon>
        <taxon>Hanamia</taxon>
    </lineage>
</organism>
<comment type="caution">
    <text evidence="5">The sequence shown here is derived from an EMBL/GenBank/DDBJ whole genome shotgun (WGS) entry which is preliminary data.</text>
</comment>
<dbReference type="GO" id="GO:0006260">
    <property type="term" value="P:DNA replication"/>
    <property type="evidence" value="ECO:0007669"/>
    <property type="project" value="InterPro"/>
</dbReference>
<gene>
    <name evidence="5" type="primary">ssb</name>
    <name evidence="5" type="ORF">EFY79_00405</name>
</gene>
<dbReference type="NCBIfam" id="TIGR00621">
    <property type="entry name" value="ssb"/>
    <property type="match status" value="1"/>
</dbReference>
<dbReference type="InterPro" id="IPR000424">
    <property type="entry name" value="Primosome_PriB/ssb"/>
</dbReference>
<dbReference type="Pfam" id="PF00436">
    <property type="entry name" value="SSB"/>
    <property type="match status" value="1"/>
</dbReference>
<dbReference type="Gene3D" id="2.40.50.140">
    <property type="entry name" value="Nucleic acid-binding proteins"/>
    <property type="match status" value="1"/>
</dbReference>
<proteinExistence type="predicted"/>
<dbReference type="AlphaFoldDB" id="A0A3M9NPS5"/>
<dbReference type="InterPro" id="IPR011344">
    <property type="entry name" value="ssDNA-bd"/>
</dbReference>
<keyword evidence="1 2" id="KW-0238">DNA-binding</keyword>
<dbReference type="CDD" id="cd04496">
    <property type="entry name" value="SSB_OBF"/>
    <property type="match status" value="1"/>
</dbReference>
<evidence type="ECO:0000256" key="3">
    <source>
        <dbReference type="RuleBase" id="RU000524"/>
    </source>
</evidence>